<dbReference type="Proteomes" id="UP001144471">
    <property type="component" value="Unassembled WGS sequence"/>
</dbReference>
<accession>A0A9W6GIH9</accession>
<sequence length="73" mass="8532">MDVSDTLNVGERVVLDFKDIINIDFTVLESMLIRILNSVKYHEIKDKLSFRNAVPKIRNSINHIVMEYIKGRI</sequence>
<reference evidence="1" key="1">
    <citation type="submission" date="2022-12" db="EMBL/GenBank/DDBJ databases">
        <title>Reference genome sequencing for broad-spectrum identification of bacterial and archaeal isolates by mass spectrometry.</title>
        <authorList>
            <person name="Sekiguchi Y."/>
            <person name="Tourlousse D.M."/>
        </authorList>
    </citation>
    <scope>NUCLEOTIDE SEQUENCE</scope>
    <source>
        <strain evidence="1">10succ1</strain>
    </source>
</reference>
<dbReference type="AlphaFoldDB" id="A0A9W6GIH9"/>
<evidence type="ECO:0000313" key="2">
    <source>
        <dbReference type="Proteomes" id="UP001144471"/>
    </source>
</evidence>
<evidence type="ECO:0000313" key="1">
    <source>
        <dbReference type="EMBL" id="GLI54790.1"/>
    </source>
</evidence>
<keyword evidence="2" id="KW-1185">Reference proteome</keyword>
<gene>
    <name evidence="1" type="ORF">PM10SUCC1_03050</name>
</gene>
<dbReference type="EMBL" id="BSDY01000001">
    <property type="protein sequence ID" value="GLI54790.1"/>
    <property type="molecule type" value="Genomic_DNA"/>
</dbReference>
<organism evidence="1 2">
    <name type="scientific">Propionigenium maris DSM 9537</name>
    <dbReference type="NCBI Taxonomy" id="1123000"/>
    <lineage>
        <taxon>Bacteria</taxon>
        <taxon>Fusobacteriati</taxon>
        <taxon>Fusobacteriota</taxon>
        <taxon>Fusobacteriia</taxon>
        <taxon>Fusobacteriales</taxon>
        <taxon>Fusobacteriaceae</taxon>
        <taxon>Propionigenium</taxon>
    </lineage>
</organism>
<name>A0A9W6GIH9_9FUSO</name>
<comment type="caution">
    <text evidence="1">The sequence shown here is derived from an EMBL/GenBank/DDBJ whole genome shotgun (WGS) entry which is preliminary data.</text>
</comment>
<proteinExistence type="predicted"/>
<protein>
    <recommendedName>
        <fullName evidence="3">DUF4325 domain-containing protein</fullName>
    </recommendedName>
</protein>
<evidence type="ECO:0008006" key="3">
    <source>
        <dbReference type="Google" id="ProtNLM"/>
    </source>
</evidence>